<keyword evidence="2" id="KW-1185">Reference proteome</keyword>
<dbReference type="Proteomes" id="UP000187455">
    <property type="component" value="Unassembled WGS sequence"/>
</dbReference>
<accession>A0A1R0H4Q3</accession>
<protein>
    <submittedName>
        <fullName evidence="1">Uncharacterized protein</fullName>
    </submittedName>
</protein>
<name>A0A1R0H4Q3_9FUNG</name>
<evidence type="ECO:0000313" key="1">
    <source>
        <dbReference type="EMBL" id="OLY84103.1"/>
    </source>
</evidence>
<gene>
    <name evidence="1" type="ORF">AYI68_g1742</name>
</gene>
<dbReference type="EMBL" id="LSSL01000617">
    <property type="protein sequence ID" value="OLY84103.1"/>
    <property type="molecule type" value="Genomic_DNA"/>
</dbReference>
<dbReference type="AlphaFoldDB" id="A0A1R0H4Q3"/>
<reference evidence="1 2" key="1">
    <citation type="journal article" date="2016" name="Mol. Biol. Evol.">
        <title>Genome-Wide Survey of Gut Fungi (Harpellales) Reveals the First Horizontally Transferred Ubiquitin Gene from a Mosquito Host.</title>
        <authorList>
            <person name="Wang Y."/>
            <person name="White M.M."/>
            <person name="Kvist S."/>
            <person name="Moncalvo J.M."/>
        </authorList>
    </citation>
    <scope>NUCLEOTIDE SEQUENCE [LARGE SCALE GENOMIC DNA]</scope>
    <source>
        <strain evidence="1 2">ALG-7-W6</strain>
    </source>
</reference>
<proteinExistence type="predicted"/>
<sequence>MGMFMRKHQWSSPGILCAGDDLGPSINLEGNPVIKYLVFSHVIPTAGNAQKTNAVGTGCNRLSEDRWSKGGIQFLMPLLGEGNDCASNRVPGVASYLTV</sequence>
<comment type="caution">
    <text evidence="1">The sequence shown here is derived from an EMBL/GenBank/DDBJ whole genome shotgun (WGS) entry which is preliminary data.</text>
</comment>
<organism evidence="1 2">
    <name type="scientific">Smittium mucronatum</name>
    <dbReference type="NCBI Taxonomy" id="133383"/>
    <lineage>
        <taxon>Eukaryota</taxon>
        <taxon>Fungi</taxon>
        <taxon>Fungi incertae sedis</taxon>
        <taxon>Zoopagomycota</taxon>
        <taxon>Kickxellomycotina</taxon>
        <taxon>Harpellomycetes</taxon>
        <taxon>Harpellales</taxon>
        <taxon>Legeriomycetaceae</taxon>
        <taxon>Smittium</taxon>
    </lineage>
</organism>
<evidence type="ECO:0000313" key="2">
    <source>
        <dbReference type="Proteomes" id="UP000187455"/>
    </source>
</evidence>